<accession>A0A6L3JY13</accession>
<feature type="transmembrane region" description="Helical" evidence="1">
    <location>
        <begin position="7"/>
        <end position="29"/>
    </location>
</feature>
<dbReference type="RefSeq" id="WP_149947438.1">
    <property type="nucleotide sequence ID" value="NZ_JBBNMF010000001.1"/>
</dbReference>
<dbReference type="AlphaFoldDB" id="A0A6L3JY13"/>
<dbReference type="EMBL" id="VVYX01000020">
    <property type="protein sequence ID" value="KAA5417168.1"/>
    <property type="molecule type" value="Genomic_DNA"/>
</dbReference>
<evidence type="ECO:0000313" key="2">
    <source>
        <dbReference type="EMBL" id="KAA5417168.1"/>
    </source>
</evidence>
<proteinExistence type="predicted"/>
<keyword evidence="1" id="KW-1133">Transmembrane helix</keyword>
<comment type="caution">
    <text evidence="2">The sequence shown here is derived from an EMBL/GenBank/DDBJ whole genome shotgun (WGS) entry which is preliminary data.</text>
</comment>
<protein>
    <submittedName>
        <fullName evidence="2">Uncharacterized protein</fullName>
    </submittedName>
</protein>
<evidence type="ECO:0000256" key="1">
    <source>
        <dbReference type="SAM" id="Phobius"/>
    </source>
</evidence>
<dbReference type="Proteomes" id="UP000482653">
    <property type="component" value="Unassembled WGS sequence"/>
</dbReference>
<organism evidence="2 3">
    <name type="scientific">Bacteroides cellulosilyticus</name>
    <dbReference type="NCBI Taxonomy" id="246787"/>
    <lineage>
        <taxon>Bacteria</taxon>
        <taxon>Pseudomonadati</taxon>
        <taxon>Bacteroidota</taxon>
        <taxon>Bacteroidia</taxon>
        <taxon>Bacteroidales</taxon>
        <taxon>Bacteroidaceae</taxon>
        <taxon>Bacteroides</taxon>
    </lineage>
</organism>
<keyword evidence="1" id="KW-0812">Transmembrane</keyword>
<name>A0A6L3JY13_9BACE</name>
<evidence type="ECO:0000313" key="3">
    <source>
        <dbReference type="Proteomes" id="UP000482653"/>
    </source>
</evidence>
<gene>
    <name evidence="2" type="ORF">F2Y87_16775</name>
</gene>
<keyword evidence="1" id="KW-0472">Membrane</keyword>
<reference evidence="2 3" key="1">
    <citation type="journal article" date="2019" name="Nat. Med.">
        <title>A library of human gut bacterial isolates paired with longitudinal multiomics data enables mechanistic microbiome research.</title>
        <authorList>
            <person name="Poyet M."/>
            <person name="Groussin M."/>
            <person name="Gibbons S.M."/>
            <person name="Avila-Pacheco J."/>
            <person name="Jiang X."/>
            <person name="Kearney S.M."/>
            <person name="Perrotta A.R."/>
            <person name="Berdy B."/>
            <person name="Zhao S."/>
            <person name="Lieberman T.D."/>
            <person name="Swanson P.K."/>
            <person name="Smith M."/>
            <person name="Roesemann S."/>
            <person name="Alexander J.E."/>
            <person name="Rich S.A."/>
            <person name="Livny J."/>
            <person name="Vlamakis H."/>
            <person name="Clish C."/>
            <person name="Bullock K."/>
            <person name="Deik A."/>
            <person name="Scott J."/>
            <person name="Pierce K.A."/>
            <person name="Xavier R.J."/>
            <person name="Alm E.J."/>
        </authorList>
    </citation>
    <scope>NUCLEOTIDE SEQUENCE [LARGE SCALE GENOMIC DNA]</scope>
    <source>
        <strain evidence="2 3">BIOML-A8</strain>
    </source>
</reference>
<sequence length="188" mass="22227">MKSRDYIIGFYVVVIVCIACNCLFIWYFYCQQKEEKLLCNELKQFHEKEYEFAINRIESGLILRHIASDDKMLAGKFVIAFPDNVCDVCNTWLFSELSELKSETEIATVIPSRLKKTIETYNSMYNLGLFPIYYTEQYILLDESLKDLIYIFYCSESGKILYPLILRKDIMNLKLYIDIVKVIDTDFQ</sequence>